<keyword evidence="2" id="KW-1133">Transmembrane helix</keyword>
<proteinExistence type="predicted"/>
<comment type="caution">
    <text evidence="4">The sequence shown here is derived from an EMBL/GenBank/DDBJ whole genome shotgun (WGS) entry which is preliminary data.</text>
</comment>
<evidence type="ECO:0000256" key="2">
    <source>
        <dbReference type="SAM" id="Phobius"/>
    </source>
</evidence>
<dbReference type="PANTHER" id="PTHR45676">
    <property type="entry name" value="RING-H2 FINGER PROTEIN ATL51-RELATED"/>
    <property type="match status" value="1"/>
</dbReference>
<keyword evidence="1" id="KW-0862">Zinc</keyword>
<name>A0ABR2QW56_9ROSI</name>
<evidence type="ECO:0000256" key="1">
    <source>
        <dbReference type="PROSITE-ProRule" id="PRU00175"/>
    </source>
</evidence>
<dbReference type="InterPro" id="IPR001841">
    <property type="entry name" value="Znf_RING"/>
</dbReference>
<organism evidence="4 5">
    <name type="scientific">Hibiscus sabdariffa</name>
    <name type="common">roselle</name>
    <dbReference type="NCBI Taxonomy" id="183260"/>
    <lineage>
        <taxon>Eukaryota</taxon>
        <taxon>Viridiplantae</taxon>
        <taxon>Streptophyta</taxon>
        <taxon>Embryophyta</taxon>
        <taxon>Tracheophyta</taxon>
        <taxon>Spermatophyta</taxon>
        <taxon>Magnoliopsida</taxon>
        <taxon>eudicotyledons</taxon>
        <taxon>Gunneridae</taxon>
        <taxon>Pentapetalae</taxon>
        <taxon>rosids</taxon>
        <taxon>malvids</taxon>
        <taxon>Malvales</taxon>
        <taxon>Malvaceae</taxon>
        <taxon>Malvoideae</taxon>
        <taxon>Hibiscus</taxon>
    </lineage>
</organism>
<accession>A0ABR2QW56</accession>
<dbReference type="SUPFAM" id="SSF57850">
    <property type="entry name" value="RING/U-box"/>
    <property type="match status" value="1"/>
</dbReference>
<dbReference type="EMBL" id="JBBPBN010000030">
    <property type="protein sequence ID" value="KAK9004938.1"/>
    <property type="molecule type" value="Genomic_DNA"/>
</dbReference>
<reference evidence="4 5" key="1">
    <citation type="journal article" date="2024" name="G3 (Bethesda)">
        <title>Genome assembly of Hibiscus sabdariffa L. provides insights into metabolisms of medicinal natural products.</title>
        <authorList>
            <person name="Kim T."/>
        </authorList>
    </citation>
    <scope>NUCLEOTIDE SEQUENCE [LARGE SCALE GENOMIC DNA]</scope>
    <source>
        <strain evidence="4">TK-2024</strain>
        <tissue evidence="4">Old leaves</tissue>
    </source>
</reference>
<dbReference type="Proteomes" id="UP001396334">
    <property type="component" value="Unassembled WGS sequence"/>
</dbReference>
<dbReference type="Pfam" id="PF13639">
    <property type="entry name" value="zf-RING_2"/>
    <property type="match status" value="1"/>
</dbReference>
<dbReference type="PROSITE" id="PS50089">
    <property type="entry name" value="ZF_RING_2"/>
    <property type="match status" value="1"/>
</dbReference>
<keyword evidence="5" id="KW-1185">Reference proteome</keyword>
<dbReference type="CDD" id="cd16454">
    <property type="entry name" value="RING-H2_PA-TM-RING"/>
    <property type="match status" value="1"/>
</dbReference>
<evidence type="ECO:0000313" key="5">
    <source>
        <dbReference type="Proteomes" id="UP001396334"/>
    </source>
</evidence>
<sequence length="188" mass="21344">MASPPLQDNNEFPNVTRDLYVYKTLVAACSIALFTILSIRIFDLIYNWFRIEPAGQLDIESGQLADYHPSLTGDFDWSHESMSESNLWVLEIFNGFMAYLAERRDLGLSPELLEQVSSCVDHKSLGATTLDECVICLEGFEDDEMCRVFPVCNHVFHSGCLDSWLRNHLTCPICRNCIVDNSTMTMTT</sequence>
<evidence type="ECO:0000313" key="4">
    <source>
        <dbReference type="EMBL" id="KAK9004938.1"/>
    </source>
</evidence>
<dbReference type="SMART" id="SM00184">
    <property type="entry name" value="RING"/>
    <property type="match status" value="1"/>
</dbReference>
<feature type="transmembrane region" description="Helical" evidence="2">
    <location>
        <begin position="20"/>
        <end position="42"/>
    </location>
</feature>
<keyword evidence="1" id="KW-0863">Zinc-finger</keyword>
<keyword evidence="1" id="KW-0479">Metal-binding</keyword>
<evidence type="ECO:0000259" key="3">
    <source>
        <dbReference type="PROSITE" id="PS50089"/>
    </source>
</evidence>
<gene>
    <name evidence="4" type="ORF">V6N11_042388</name>
</gene>
<dbReference type="InterPro" id="IPR013083">
    <property type="entry name" value="Znf_RING/FYVE/PHD"/>
</dbReference>
<keyword evidence="2" id="KW-0472">Membrane</keyword>
<keyword evidence="2" id="KW-0812">Transmembrane</keyword>
<dbReference type="PANTHER" id="PTHR45676:SF41">
    <property type="entry name" value="RING-H2 FINGER PROTEIN ATL66"/>
    <property type="match status" value="1"/>
</dbReference>
<feature type="domain" description="RING-type" evidence="3">
    <location>
        <begin position="133"/>
        <end position="175"/>
    </location>
</feature>
<protein>
    <recommendedName>
        <fullName evidence="3">RING-type domain-containing protein</fullName>
    </recommendedName>
</protein>
<dbReference type="Gene3D" id="3.30.40.10">
    <property type="entry name" value="Zinc/RING finger domain, C3HC4 (zinc finger)"/>
    <property type="match status" value="1"/>
</dbReference>